<dbReference type="OrthoDB" id="8718286at2"/>
<organism evidence="1 2">
    <name type="scientific">Gluconobacter albidus</name>
    <dbReference type="NCBI Taxonomy" id="318683"/>
    <lineage>
        <taxon>Bacteria</taxon>
        <taxon>Pseudomonadati</taxon>
        <taxon>Pseudomonadota</taxon>
        <taxon>Alphaproteobacteria</taxon>
        <taxon>Acetobacterales</taxon>
        <taxon>Acetobacteraceae</taxon>
        <taxon>Gluconobacter</taxon>
    </lineage>
</organism>
<accession>A0A149TKD0</accession>
<dbReference type="InterPro" id="IPR023982">
    <property type="entry name" value="CHP04029_CMD-like"/>
</dbReference>
<sequence length="216" mass="23706">MTTIFSFKADPPLDLIDYVVGIDSDSWLDTLRRGREVLRDNAQKSAELLLNPLEDGEFPQTHRLAVAAFVAGLHGDTAIYRLYLDLLERSEQEKELSPVIENLSRQGRTLGPYGAYPAGPLSGEELKGSGFEVSDVNVDRSLARALEHAHFLTFHPRDASVQALERLKKAGWTDTGIVTLSQLISFLAFQIRVIHGLSVLRDVGPAAGAILSENPS</sequence>
<dbReference type="AlphaFoldDB" id="A0A149TKD0"/>
<protein>
    <recommendedName>
        <fullName evidence="3">CMD domain protein</fullName>
    </recommendedName>
</protein>
<proteinExistence type="predicted"/>
<gene>
    <name evidence="1" type="ORF">AD945_06090</name>
</gene>
<evidence type="ECO:0008006" key="3">
    <source>
        <dbReference type="Google" id="ProtNLM"/>
    </source>
</evidence>
<dbReference type="EMBL" id="LHZR01000100">
    <property type="protein sequence ID" value="KXV48902.1"/>
    <property type="molecule type" value="Genomic_DNA"/>
</dbReference>
<dbReference type="Proteomes" id="UP000075636">
    <property type="component" value="Unassembled WGS sequence"/>
</dbReference>
<reference evidence="1 2" key="1">
    <citation type="submission" date="2015-06" db="EMBL/GenBank/DDBJ databases">
        <title>Improved classification and identification of acetic acid bacteria using matrix-assisted laser desorption/ionization time-of-flight mass spectrometry; Gluconobacter nephelii and Gluconobacter uchimurae are later heterotypic synonyms of Gluconobacter japonicus and Gluconobacter oxydans, respectively.</title>
        <authorList>
            <person name="Li L."/>
            <person name="Cleenwerck I."/>
            <person name="De Vuyst L."/>
            <person name="Vandamme P."/>
        </authorList>
    </citation>
    <scope>NUCLEOTIDE SEQUENCE [LARGE SCALE GENOMIC DNA]</scope>
    <source>
        <strain evidence="1 2">LMG 1768</strain>
    </source>
</reference>
<dbReference type="NCBIfam" id="TIGR04029">
    <property type="entry name" value="CMD_Avi_7170"/>
    <property type="match status" value="1"/>
</dbReference>
<dbReference type="InterPro" id="IPR029032">
    <property type="entry name" value="AhpD-like"/>
</dbReference>
<dbReference type="PATRIC" id="fig|318683.6.peg.2513"/>
<dbReference type="RefSeq" id="WP_062107267.1">
    <property type="nucleotide sequence ID" value="NZ_LHZR01000100.1"/>
</dbReference>
<dbReference type="Gene3D" id="1.20.1290.10">
    <property type="entry name" value="AhpD-like"/>
    <property type="match status" value="1"/>
</dbReference>
<evidence type="ECO:0000313" key="2">
    <source>
        <dbReference type="Proteomes" id="UP000075636"/>
    </source>
</evidence>
<name>A0A149TKD0_9PROT</name>
<dbReference type="STRING" id="318683.A0U94_05675"/>
<dbReference type="SUPFAM" id="SSF69118">
    <property type="entry name" value="AhpD-like"/>
    <property type="match status" value="1"/>
</dbReference>
<evidence type="ECO:0000313" key="1">
    <source>
        <dbReference type="EMBL" id="KXV48902.1"/>
    </source>
</evidence>
<comment type="caution">
    <text evidence="1">The sequence shown here is derived from an EMBL/GenBank/DDBJ whole genome shotgun (WGS) entry which is preliminary data.</text>
</comment>